<organism evidence="2 3">
    <name type="scientific">Spongiactinospora gelatinilytica</name>
    <dbReference type="NCBI Taxonomy" id="2666298"/>
    <lineage>
        <taxon>Bacteria</taxon>
        <taxon>Bacillati</taxon>
        <taxon>Actinomycetota</taxon>
        <taxon>Actinomycetes</taxon>
        <taxon>Streptosporangiales</taxon>
        <taxon>Streptosporangiaceae</taxon>
        <taxon>Spongiactinospora</taxon>
    </lineage>
</organism>
<gene>
    <name evidence="2" type="ORF">C1I98_14945</name>
</gene>
<comment type="caution">
    <text evidence="2">The sequence shown here is derived from an EMBL/GenBank/DDBJ whole genome shotgun (WGS) entry which is preliminary data.</text>
</comment>
<evidence type="ECO:0000313" key="2">
    <source>
        <dbReference type="EMBL" id="PZG45993.1"/>
    </source>
</evidence>
<proteinExistence type="predicted"/>
<dbReference type="EMBL" id="POUA01000100">
    <property type="protein sequence ID" value="PZG45993.1"/>
    <property type="molecule type" value="Genomic_DNA"/>
</dbReference>
<dbReference type="RefSeq" id="WP_111167797.1">
    <property type="nucleotide sequence ID" value="NZ_POUA01000100.1"/>
</dbReference>
<dbReference type="Proteomes" id="UP000248544">
    <property type="component" value="Unassembled WGS sequence"/>
</dbReference>
<name>A0A2W2GD80_9ACTN</name>
<evidence type="ECO:0000256" key="1">
    <source>
        <dbReference type="SAM" id="MobiDB-lite"/>
    </source>
</evidence>
<protein>
    <submittedName>
        <fullName evidence="2">Uncharacterized protein</fullName>
    </submittedName>
</protein>
<dbReference type="AlphaFoldDB" id="A0A2W2GD80"/>
<accession>A0A2W2GD80</accession>
<evidence type="ECO:0000313" key="3">
    <source>
        <dbReference type="Proteomes" id="UP000248544"/>
    </source>
</evidence>
<feature type="compositionally biased region" description="Acidic residues" evidence="1">
    <location>
        <begin position="7"/>
        <end position="29"/>
    </location>
</feature>
<reference evidence="2 3" key="1">
    <citation type="submission" date="2018-01" db="EMBL/GenBank/DDBJ databases">
        <title>Draft genome sequence of Sphaerisporangium sp. 7K107.</title>
        <authorList>
            <person name="Sahin N."/>
            <person name="Saygin H."/>
            <person name="Ay H."/>
        </authorList>
    </citation>
    <scope>NUCLEOTIDE SEQUENCE [LARGE SCALE GENOMIC DNA]</scope>
    <source>
        <strain evidence="2 3">7K107</strain>
    </source>
</reference>
<sequence length="302" mass="32364">MTRPPDELDPPDDDLDQFDDDMQQPEEECGCGGSSGQAGIDVAAAADPDDPNPPGREPTRFQDSACITFNGTGHGDDPITAVPVINPAPCNALRCTETGLLVPRVRLQPLPSTAPGPVHPTGARSIDIEIRQVADNDCPDRWQIGARLSPVAGQQRLVNDRALHGNPGRWLFTGLAVTLPQPGRYYVSWDVNGNICAIAGHCSNMWVSARVVNAEGALEAPRRGVVSHQFSVVGGTRLQTCQSATAPITHLATVTPAQGTKTLRLQAIFRNATRPADCPNTTVQYARIRGDATFVTWHKISD</sequence>
<feature type="region of interest" description="Disordered" evidence="1">
    <location>
        <begin position="1"/>
        <end position="62"/>
    </location>
</feature>
<keyword evidence="3" id="KW-1185">Reference proteome</keyword>